<dbReference type="SUPFAM" id="SSF50494">
    <property type="entry name" value="Trypsin-like serine proteases"/>
    <property type="match status" value="1"/>
</dbReference>
<dbReference type="Proteomes" id="UP001497623">
    <property type="component" value="Unassembled WGS sequence"/>
</dbReference>
<dbReference type="InterPro" id="IPR001314">
    <property type="entry name" value="Peptidase_S1A"/>
</dbReference>
<feature type="non-terminal residue" evidence="4">
    <location>
        <position position="1"/>
    </location>
</feature>
<dbReference type="GO" id="GO:0004252">
    <property type="term" value="F:serine-type endopeptidase activity"/>
    <property type="evidence" value="ECO:0007669"/>
    <property type="project" value="InterPro"/>
</dbReference>
<keyword evidence="2" id="KW-0720">Serine protease</keyword>
<proteinExistence type="predicted"/>
<dbReference type="InterPro" id="IPR043504">
    <property type="entry name" value="Peptidase_S1_PA_chymotrypsin"/>
</dbReference>
<keyword evidence="5" id="KW-1185">Reference proteome</keyword>
<dbReference type="GO" id="GO:0006508">
    <property type="term" value="P:proteolysis"/>
    <property type="evidence" value="ECO:0007669"/>
    <property type="project" value="UniProtKB-KW"/>
</dbReference>
<protein>
    <recommendedName>
        <fullName evidence="3">Peptidase S1 domain-containing protein</fullName>
    </recommendedName>
</protein>
<dbReference type="EMBL" id="CAXKWB010004640">
    <property type="protein sequence ID" value="CAL4074578.1"/>
    <property type="molecule type" value="Genomic_DNA"/>
</dbReference>
<organism evidence="4 5">
    <name type="scientific">Meganyctiphanes norvegica</name>
    <name type="common">Northern krill</name>
    <name type="synonym">Thysanopoda norvegica</name>
    <dbReference type="NCBI Taxonomy" id="48144"/>
    <lineage>
        <taxon>Eukaryota</taxon>
        <taxon>Metazoa</taxon>
        <taxon>Ecdysozoa</taxon>
        <taxon>Arthropoda</taxon>
        <taxon>Crustacea</taxon>
        <taxon>Multicrustacea</taxon>
        <taxon>Malacostraca</taxon>
        <taxon>Eumalacostraca</taxon>
        <taxon>Eucarida</taxon>
        <taxon>Euphausiacea</taxon>
        <taxon>Euphausiidae</taxon>
        <taxon>Meganyctiphanes</taxon>
    </lineage>
</organism>
<dbReference type="FunFam" id="2.40.10.10:FF:000068">
    <property type="entry name" value="transmembrane protease serine 2"/>
    <property type="match status" value="1"/>
</dbReference>
<dbReference type="Pfam" id="PF00089">
    <property type="entry name" value="Trypsin"/>
    <property type="match status" value="1"/>
</dbReference>
<dbReference type="Gene3D" id="2.40.10.10">
    <property type="entry name" value="Trypsin-like serine proteases"/>
    <property type="match status" value="1"/>
</dbReference>
<reference evidence="4 5" key="1">
    <citation type="submission" date="2024-05" db="EMBL/GenBank/DDBJ databases">
        <authorList>
            <person name="Wallberg A."/>
        </authorList>
    </citation>
    <scope>NUCLEOTIDE SEQUENCE [LARGE SCALE GENOMIC DNA]</scope>
</reference>
<dbReference type="SMART" id="SM00020">
    <property type="entry name" value="Tryp_SPc"/>
    <property type="match status" value="1"/>
</dbReference>
<comment type="caution">
    <text evidence="4">The sequence shown here is derived from an EMBL/GenBank/DDBJ whole genome shotgun (WGS) entry which is preliminary data.</text>
</comment>
<dbReference type="PANTHER" id="PTHR24252:SF7">
    <property type="entry name" value="HYALIN"/>
    <property type="match status" value="1"/>
</dbReference>
<dbReference type="InterPro" id="IPR001254">
    <property type="entry name" value="Trypsin_dom"/>
</dbReference>
<dbReference type="PROSITE" id="PS00135">
    <property type="entry name" value="TRYPSIN_SER"/>
    <property type="match status" value="1"/>
</dbReference>
<evidence type="ECO:0000256" key="2">
    <source>
        <dbReference type="RuleBase" id="RU363034"/>
    </source>
</evidence>
<dbReference type="PROSITE" id="PS00134">
    <property type="entry name" value="TRYPSIN_HIS"/>
    <property type="match status" value="1"/>
</dbReference>
<evidence type="ECO:0000313" key="5">
    <source>
        <dbReference type="Proteomes" id="UP001497623"/>
    </source>
</evidence>
<dbReference type="InterPro" id="IPR018114">
    <property type="entry name" value="TRYPSIN_HIS"/>
</dbReference>
<name>A0AAV2QBT6_MEGNR</name>
<dbReference type="PANTHER" id="PTHR24252">
    <property type="entry name" value="ACROSIN-RELATED"/>
    <property type="match status" value="1"/>
</dbReference>
<gene>
    <name evidence="4" type="ORF">MNOR_LOCUS9540</name>
</gene>
<accession>A0AAV2QBT6</accession>
<feature type="domain" description="Peptidase S1" evidence="3">
    <location>
        <begin position="17"/>
        <end position="248"/>
    </location>
</feature>
<keyword evidence="2" id="KW-0645">Protease</keyword>
<dbReference type="PROSITE" id="PS50240">
    <property type="entry name" value="TRYPSIN_DOM"/>
    <property type="match status" value="1"/>
</dbReference>
<evidence type="ECO:0000259" key="3">
    <source>
        <dbReference type="PROSITE" id="PS50240"/>
    </source>
</evidence>
<dbReference type="PRINTS" id="PR00722">
    <property type="entry name" value="CHYMOTRYPSIN"/>
</dbReference>
<evidence type="ECO:0000313" key="4">
    <source>
        <dbReference type="EMBL" id="CAL4074578.1"/>
    </source>
</evidence>
<sequence>SCGHSTFFDEMSTRERIAGGRPAIFGKFPWMVHFRYHAKDLNDFVKCGGTVVKRQWVLSAAHCFKFLEERVEVTVKIGWVNLKQNEMDAETFLIFKNNIYIYPEYSPATIDHDIALIRLPQELKINHLIQMICLGSNEHITTSQTGIAAGWGILKAGDTMIPDLLHEAALTIQGDDSCNKPQQFICAHSPGKDTCGGDSGGPLMIQKDGRWYQIGVVSHGPTDCGDHSDPGQYTRIPNYLPWIRSYINF</sequence>
<dbReference type="InterPro" id="IPR009003">
    <property type="entry name" value="Peptidase_S1_PA"/>
</dbReference>
<dbReference type="InterPro" id="IPR033116">
    <property type="entry name" value="TRYPSIN_SER"/>
</dbReference>
<dbReference type="AlphaFoldDB" id="A0AAV2QBT6"/>
<keyword evidence="2" id="KW-0378">Hydrolase</keyword>
<keyword evidence="1" id="KW-1015">Disulfide bond</keyword>
<dbReference type="CDD" id="cd00190">
    <property type="entry name" value="Tryp_SPc"/>
    <property type="match status" value="1"/>
</dbReference>
<evidence type="ECO:0000256" key="1">
    <source>
        <dbReference type="ARBA" id="ARBA00023157"/>
    </source>
</evidence>